<evidence type="ECO:0000313" key="2">
    <source>
        <dbReference type="EMBL" id="CEM33380.1"/>
    </source>
</evidence>
<dbReference type="AlphaFoldDB" id="A0A0G4GRX6"/>
<accession>A0A0G4GRX6</accession>
<reference evidence="2" key="1">
    <citation type="submission" date="2014-11" db="EMBL/GenBank/DDBJ databases">
        <authorList>
            <person name="Otto D Thomas"/>
            <person name="Naeem Raeece"/>
        </authorList>
    </citation>
    <scope>NUCLEOTIDE SEQUENCE</scope>
</reference>
<gene>
    <name evidence="2" type="ORF">Cvel_5114</name>
</gene>
<name>A0A0G4GRX6_9ALVE</name>
<protein>
    <submittedName>
        <fullName evidence="2">Uncharacterized protein</fullName>
    </submittedName>
</protein>
<organism evidence="2">
    <name type="scientific">Chromera velia CCMP2878</name>
    <dbReference type="NCBI Taxonomy" id="1169474"/>
    <lineage>
        <taxon>Eukaryota</taxon>
        <taxon>Sar</taxon>
        <taxon>Alveolata</taxon>
        <taxon>Colpodellida</taxon>
        <taxon>Chromeraceae</taxon>
        <taxon>Chromera</taxon>
    </lineage>
</organism>
<dbReference type="VEuPathDB" id="CryptoDB:Cvel_5114"/>
<dbReference type="PhylomeDB" id="A0A0G4GRX6"/>
<evidence type="ECO:0000256" key="1">
    <source>
        <dbReference type="SAM" id="MobiDB-lite"/>
    </source>
</evidence>
<feature type="region of interest" description="Disordered" evidence="1">
    <location>
        <begin position="162"/>
        <end position="183"/>
    </location>
</feature>
<sequence length="301" mass="33842">MRATLRNTQQSGWCEEPEWENVCVSVLKTPVECFVGIVGDDGECVANSGCSLGLFTPACGKFVVFSQDRAKRSPSPVTWWHSCPTPPRCSSSLVGALFPGQVVREGAKQTYAITAARLREGDDGMFHPVELEKVKQKDIVERFKIRFSPDGRLPQSVLDRLAEQAPPSSDSSDPPVPPVPDSEIPVDVDIVAEQAVEEAATAEFVQWSEMSKSQRERHVRERRKRRRELKETHITKVFDSHLEIACAVMKAEKARKLLQRENDAKGHIIATEKEVAQGLFKESNRKELARWCLYSMFDLFS</sequence>
<proteinExistence type="predicted"/>
<dbReference type="EMBL" id="CDMZ01001491">
    <property type="protein sequence ID" value="CEM33380.1"/>
    <property type="molecule type" value="Genomic_DNA"/>
</dbReference>